<dbReference type="PROSITE" id="PS50097">
    <property type="entry name" value="BTB"/>
    <property type="match status" value="1"/>
</dbReference>
<feature type="compositionally biased region" description="Low complexity" evidence="1">
    <location>
        <begin position="419"/>
        <end position="428"/>
    </location>
</feature>
<feature type="region of interest" description="Disordered" evidence="1">
    <location>
        <begin position="1613"/>
        <end position="1641"/>
    </location>
</feature>
<feature type="domain" description="BTB" evidence="2">
    <location>
        <begin position="988"/>
        <end position="1055"/>
    </location>
</feature>
<evidence type="ECO:0000313" key="3">
    <source>
        <dbReference type="EMBL" id="CAG9799805.1"/>
    </source>
</evidence>
<evidence type="ECO:0000256" key="1">
    <source>
        <dbReference type="SAM" id="MobiDB-lite"/>
    </source>
</evidence>
<feature type="compositionally biased region" description="Low complexity" evidence="1">
    <location>
        <begin position="663"/>
        <end position="678"/>
    </location>
</feature>
<feature type="region of interest" description="Disordered" evidence="1">
    <location>
        <begin position="396"/>
        <end position="428"/>
    </location>
</feature>
<feature type="region of interest" description="Disordered" evidence="1">
    <location>
        <begin position="475"/>
        <end position="509"/>
    </location>
</feature>
<keyword evidence="4" id="KW-1185">Reference proteome</keyword>
<feature type="compositionally biased region" description="Low complexity" evidence="1">
    <location>
        <begin position="1621"/>
        <end position="1637"/>
    </location>
</feature>
<dbReference type="CDD" id="cd18286">
    <property type="entry name" value="BTB2_POZ_BTBD8"/>
    <property type="match status" value="1"/>
</dbReference>
<dbReference type="Gene3D" id="3.30.710.10">
    <property type="entry name" value="Potassium Channel Kv1.1, Chain A"/>
    <property type="match status" value="1"/>
</dbReference>
<dbReference type="Pfam" id="PF26017">
    <property type="entry name" value="BACK_BTBD8"/>
    <property type="match status" value="1"/>
</dbReference>
<dbReference type="SUPFAM" id="SSF54695">
    <property type="entry name" value="POZ domain"/>
    <property type="match status" value="1"/>
</dbReference>
<dbReference type="SMART" id="SM00225">
    <property type="entry name" value="BTB"/>
    <property type="match status" value="1"/>
</dbReference>
<gene>
    <name evidence="3" type="ORF">CHIRRI_LOCUS2763</name>
</gene>
<dbReference type="Pfam" id="PF00651">
    <property type="entry name" value="BTB"/>
    <property type="match status" value="1"/>
</dbReference>
<proteinExistence type="predicted"/>
<feature type="region of interest" description="Disordered" evidence="1">
    <location>
        <begin position="663"/>
        <end position="684"/>
    </location>
</feature>
<feature type="region of interest" description="Disordered" evidence="1">
    <location>
        <begin position="1512"/>
        <end position="1595"/>
    </location>
</feature>
<reference evidence="3" key="2">
    <citation type="submission" date="2022-10" db="EMBL/GenBank/DDBJ databases">
        <authorList>
            <consortium name="ENA_rothamsted_submissions"/>
            <consortium name="culmorum"/>
            <person name="King R."/>
        </authorList>
    </citation>
    <scope>NUCLEOTIDE SEQUENCE</scope>
</reference>
<feature type="compositionally biased region" description="Polar residues" evidence="1">
    <location>
        <begin position="1552"/>
        <end position="1563"/>
    </location>
</feature>
<name>A0A9N9WNN5_9DIPT</name>
<dbReference type="EMBL" id="OU895877">
    <property type="protein sequence ID" value="CAG9799805.1"/>
    <property type="molecule type" value="Genomic_DNA"/>
</dbReference>
<dbReference type="InterPro" id="IPR011333">
    <property type="entry name" value="SKP1/BTB/POZ_sf"/>
</dbReference>
<sequence>MSAINSNSDSENYNNISSSSTSTFEFIEGSIYASDISTSFRSNRPIIWSSTKEEKQKHNEEIAVMDSNFEPSSSWEKIEASDVQKEELEACRNFLTNERSFNSHGISRPSTSAKPCFIDASSLLDDDDYIPVPFPRTTKIESSTNNRHDTTSFMSCDENMHRNESRNHEIKDQYSAIQTHHHIPRNYRPNNTNISSSREQHDEYEKHQGRLIFQNNNVQQRVMVSEDYASDISFPSEYSSGSIGGTYNNLAYDTTSGYSGSANYSRIPSDVESMTFPETPFNSIVQLAKKLEVCSIDNNFDEDNEELKRSASSPVQIPKRIMLHDESAPILSGGASVNDFIPKHCESPSIRRKTDSCPIVSGGSMDIEEEPCQKPEKNESDKDKLSYSWVVDLSSNNSQIDEGSGCNSRQEFDEHHTPSKTSSSSTPKNSLGFYVDFSSLEPLPEDTKAIAAAKKKDDLRKQSLKKSTGFFVDFSSSSDTSVPNTPKQNACSNTEDNANDKRRESVSSDKSTNMFNMFVDFESTTTSESTTDKVVEEPVSSIKNDSNVDDITNVETSSTVVASSSKKGCFMFIENDCHVVKHRKTIPKEPSKRHSWNVQTNEFDDINMKNNTKVYQRSTSVTSNDEKFIPSSLPAVYSKTSSMSIGSSISPHEDFSCSKSLSSRSNLSISTSNTSIDNSETKVQQCNDLERNLLKKRRKEAKINETYDKSSQGSVTDEIFSNEDNRTSSDTDDDLTFQNPKDDNNTEQTEFDLNRRESTLLEDIKVKMDTIVETSENSSPFKKAVNDEKTSDNWSNNDLKLDQPIYTMESLQQLIEKQKQILENVAEPPIMSSPPSSPFVKLSDLDKPTIKKDYPMMTTSAGFRTSMDSHQKYHSSPNDIKTMSRSTGTNIINLASSVENSKSLSRLFPHLSKVFSSSVPSNVGFNISSMDQSLYEYIEFISSDFSCTSSINSSRSGMESADESSISCRQPRRLGEDLLKMFLQEIGTDVVIDVDGRNIKAHKIILSSRCQYFAGILAGKWIENTGNIISLTGYSYNTVHFALCHVYSGAAHVPTGLDLIELASLSDCLGLEGLKEVCGYALKTNYCHNFHKPCSGCIDGIVQVLSVTLDHGFDDLYRKCLKWLCKNFCKVWVTRSFGNLNFDLKLRCSQQIVGAHFTSESVLNWLLDCDEVLETLHKSRWENFETQNVVEIILEAAHEYILDHFSSLIASDSFLSLGHDRKDDIPKLEHYILKAATSLSPDQACKSYPRAVRLNALLNAKLIKFPSPLSNDSFKPQFDHIQLRDEDEDIEWNDDFIKLVSALLSAVEQSLIRQCGKAMKCSAWLRMDGDLRSKIQKIACVTENDDMRRNLRSSVSSLGSATSATTNRANDLRQVKLAIQAHKLLHENHVYANKTHPPPKRPQTQKEVKISAAKHILKTTKIHQPVRDISVSNSQKQLIPDDKSQNNEVKSKFTSIKARYMEPKKIRTLSEIPVKTNRKMSSSENSRDSSPAFNKKKHFDTVKKASNLSLDSLQSPLKAKRTAQHNYPIPKKDSEMSMDSLSESLRSTSKTGRTSSESLIKRTSLNEKDSARSSARLSKGINTKQSTNNQNQVVQQQRSFLSQKSREILAKRSQQATRKLSTNSNSSIATKSTKSSSPRMFLPINKSHSTTAVITSNKKVFNTTLHLRKTSKLPEPIETFKTTNNLNNNNKNKNLKKEVASVKLLKEKEKENDIKRGSIKKSNKLDEIIHTADPLSIEESYEVKMARSNTFSKEAPDNPIELLKTMN</sequence>
<accession>A0A9N9WNN5</accession>
<feature type="region of interest" description="Disordered" evidence="1">
    <location>
        <begin position="1474"/>
        <end position="1500"/>
    </location>
</feature>
<dbReference type="InterPro" id="IPR000210">
    <property type="entry name" value="BTB/POZ_dom"/>
</dbReference>
<feature type="compositionally biased region" description="Basic and acidic residues" evidence="1">
    <location>
        <begin position="371"/>
        <end position="384"/>
    </location>
</feature>
<feature type="compositionally biased region" description="Low complexity" evidence="1">
    <location>
        <begin position="1537"/>
        <end position="1551"/>
    </location>
</feature>
<feature type="compositionally biased region" description="Basic and acidic residues" evidence="1">
    <location>
        <begin position="498"/>
        <end position="507"/>
    </location>
</feature>
<feature type="compositionally biased region" description="Polar residues" evidence="1">
    <location>
        <begin position="1479"/>
        <end position="1492"/>
    </location>
</feature>
<feature type="region of interest" description="Disordered" evidence="1">
    <location>
        <begin position="704"/>
        <end position="752"/>
    </location>
</feature>
<evidence type="ECO:0000259" key="2">
    <source>
        <dbReference type="PROSITE" id="PS50097"/>
    </source>
</evidence>
<feature type="compositionally biased region" description="Polar residues" evidence="1">
    <location>
        <begin position="1572"/>
        <end position="1587"/>
    </location>
</feature>
<evidence type="ECO:0000313" key="4">
    <source>
        <dbReference type="Proteomes" id="UP001153620"/>
    </source>
</evidence>
<feature type="compositionally biased region" description="Polar residues" evidence="1">
    <location>
        <begin position="483"/>
        <end position="496"/>
    </location>
</feature>
<feature type="compositionally biased region" description="Polar residues" evidence="1">
    <location>
        <begin position="396"/>
        <end position="409"/>
    </location>
</feature>
<protein>
    <recommendedName>
        <fullName evidence="2">BTB domain-containing protein</fullName>
    </recommendedName>
</protein>
<reference evidence="3" key="1">
    <citation type="submission" date="2022-01" db="EMBL/GenBank/DDBJ databases">
        <authorList>
            <person name="King R."/>
        </authorList>
    </citation>
    <scope>NUCLEOTIDE SEQUENCE</scope>
</reference>
<organism evidence="3 4">
    <name type="scientific">Chironomus riparius</name>
    <dbReference type="NCBI Taxonomy" id="315576"/>
    <lineage>
        <taxon>Eukaryota</taxon>
        <taxon>Metazoa</taxon>
        <taxon>Ecdysozoa</taxon>
        <taxon>Arthropoda</taxon>
        <taxon>Hexapoda</taxon>
        <taxon>Insecta</taxon>
        <taxon>Pterygota</taxon>
        <taxon>Neoptera</taxon>
        <taxon>Endopterygota</taxon>
        <taxon>Diptera</taxon>
        <taxon>Nematocera</taxon>
        <taxon>Chironomoidea</taxon>
        <taxon>Chironomidae</taxon>
        <taxon>Chironominae</taxon>
        <taxon>Chironomus</taxon>
    </lineage>
</organism>
<dbReference type="OrthoDB" id="409642at2759"/>
<dbReference type="Proteomes" id="UP001153620">
    <property type="component" value="Chromosome 1"/>
</dbReference>
<dbReference type="PANTHER" id="PTHR22427:SF7">
    <property type="entry name" value="GH15728P"/>
    <property type="match status" value="1"/>
</dbReference>
<feature type="region of interest" description="Disordered" evidence="1">
    <location>
        <begin position="349"/>
        <end position="384"/>
    </location>
</feature>
<dbReference type="PANTHER" id="PTHR22427">
    <property type="entry name" value="GH15728P"/>
    <property type="match status" value="1"/>
</dbReference>
<dbReference type="InterPro" id="IPR043225">
    <property type="entry name" value="BACK_BTBD8"/>
</dbReference>